<accession>A0A5M8QS17</accession>
<gene>
    <name evidence="2" type="ORF">FOE74_04840</name>
</gene>
<organism evidence="2 3">
    <name type="scientific">Rufibacter glacialis</name>
    <dbReference type="NCBI Taxonomy" id="1259555"/>
    <lineage>
        <taxon>Bacteria</taxon>
        <taxon>Pseudomonadati</taxon>
        <taxon>Bacteroidota</taxon>
        <taxon>Cytophagia</taxon>
        <taxon>Cytophagales</taxon>
        <taxon>Hymenobacteraceae</taxon>
        <taxon>Rufibacter</taxon>
    </lineage>
</organism>
<reference evidence="2 3" key="1">
    <citation type="submission" date="2019-07" db="EMBL/GenBank/DDBJ databases">
        <authorList>
            <person name="Qu J.-H."/>
        </authorList>
    </citation>
    <scope>NUCLEOTIDE SEQUENCE [LARGE SCALE GENOMIC DNA]</scope>
    <source>
        <strain evidence="2 3">MDT1-10-3</strain>
    </source>
</reference>
<dbReference type="RefSeq" id="WP_149097450.1">
    <property type="nucleotide sequence ID" value="NZ_BMMG01000001.1"/>
</dbReference>
<reference evidence="2 3" key="2">
    <citation type="submission" date="2019-09" db="EMBL/GenBank/DDBJ databases">
        <title>A bacterium isolated from glacier soil.</title>
        <authorList>
            <person name="Liu Q."/>
        </authorList>
    </citation>
    <scope>NUCLEOTIDE SEQUENCE [LARGE SCALE GENOMIC DNA]</scope>
    <source>
        <strain evidence="2 3">MDT1-10-3</strain>
    </source>
</reference>
<sequence>MKKYFILFLLTAISWQLSAQKIQFDIFGHLQYESKEQRYKAYLKKDIFSNLIFSDNHNNELTFTKKYLDLKHHDLLAEEESQIDFFRNVIRKYKSDIGYKAKFEVDIFEKVVMEDNRNNKVEIGTDIFGNTTYEEKRNTERLSMKRDLSGNLEFRSGKEQAFLKRDIFNRWSYSDSSGNKFEFSDKTWKRLTQEHVTEEDILYFLVNRFLHF</sequence>
<evidence type="ECO:0000256" key="1">
    <source>
        <dbReference type="SAM" id="SignalP"/>
    </source>
</evidence>
<feature type="chain" id="PRO_5024272201" description="GLPGLI family protein" evidence="1">
    <location>
        <begin position="20"/>
        <end position="212"/>
    </location>
</feature>
<evidence type="ECO:0000313" key="3">
    <source>
        <dbReference type="Proteomes" id="UP000323866"/>
    </source>
</evidence>
<keyword evidence="1" id="KW-0732">Signal</keyword>
<dbReference type="AlphaFoldDB" id="A0A5M8QS17"/>
<proteinExistence type="predicted"/>
<name>A0A5M8QS17_9BACT</name>
<evidence type="ECO:0008006" key="4">
    <source>
        <dbReference type="Google" id="ProtNLM"/>
    </source>
</evidence>
<evidence type="ECO:0000313" key="2">
    <source>
        <dbReference type="EMBL" id="KAA6437830.1"/>
    </source>
</evidence>
<comment type="caution">
    <text evidence="2">The sequence shown here is derived from an EMBL/GenBank/DDBJ whole genome shotgun (WGS) entry which is preliminary data.</text>
</comment>
<protein>
    <recommendedName>
        <fullName evidence="4">GLPGLI family protein</fullName>
    </recommendedName>
</protein>
<dbReference type="Proteomes" id="UP000323866">
    <property type="component" value="Unassembled WGS sequence"/>
</dbReference>
<dbReference type="EMBL" id="VKKZ01000010">
    <property type="protein sequence ID" value="KAA6437830.1"/>
    <property type="molecule type" value="Genomic_DNA"/>
</dbReference>
<dbReference type="OrthoDB" id="996847at2"/>
<feature type="signal peptide" evidence="1">
    <location>
        <begin position="1"/>
        <end position="19"/>
    </location>
</feature>